<evidence type="ECO:0000313" key="1">
    <source>
        <dbReference type="EMBL" id="KZT64368.1"/>
    </source>
</evidence>
<evidence type="ECO:0000313" key="2">
    <source>
        <dbReference type="Proteomes" id="UP000076727"/>
    </source>
</evidence>
<proteinExistence type="predicted"/>
<dbReference type="Proteomes" id="UP000076727">
    <property type="component" value="Unassembled WGS sequence"/>
</dbReference>
<keyword evidence="2" id="KW-1185">Reference proteome</keyword>
<reference evidence="1 2" key="1">
    <citation type="journal article" date="2016" name="Mol. Biol. Evol.">
        <title>Comparative Genomics of Early-Diverging Mushroom-Forming Fungi Provides Insights into the Origins of Lignocellulose Decay Capabilities.</title>
        <authorList>
            <person name="Nagy L.G."/>
            <person name="Riley R."/>
            <person name="Tritt A."/>
            <person name="Adam C."/>
            <person name="Daum C."/>
            <person name="Floudas D."/>
            <person name="Sun H."/>
            <person name="Yadav J.S."/>
            <person name="Pangilinan J."/>
            <person name="Larsson K.H."/>
            <person name="Matsuura K."/>
            <person name="Barry K."/>
            <person name="Labutti K."/>
            <person name="Kuo R."/>
            <person name="Ohm R.A."/>
            <person name="Bhattacharya S.S."/>
            <person name="Shirouzu T."/>
            <person name="Yoshinaga Y."/>
            <person name="Martin F.M."/>
            <person name="Grigoriev I.V."/>
            <person name="Hibbett D.S."/>
        </authorList>
    </citation>
    <scope>NUCLEOTIDE SEQUENCE [LARGE SCALE GENOMIC DNA]</scope>
    <source>
        <strain evidence="1 2">L-15889</strain>
    </source>
</reference>
<gene>
    <name evidence="1" type="ORF">DAEQUDRAFT_38885</name>
</gene>
<sequence>MHNLYSWIASRSSTTACWSCQTISESHCIPRLLSNTSLEEVYVFFYDVPPSMLQIESILLTLLSGITSPHLQNLYIYMQLQPPVALQLEVAVPRNETNSADYTAAFHAILHNVEGQLCQPSNTTSMVSLNLDGMGCTSVAGSRLMVVIESRIVTLFAPWLDHSLLDITLIRPRVLAS</sequence>
<accession>A0A165LG19</accession>
<name>A0A165LG19_9APHY</name>
<dbReference type="EMBL" id="KV429131">
    <property type="protein sequence ID" value="KZT64368.1"/>
    <property type="molecule type" value="Genomic_DNA"/>
</dbReference>
<dbReference type="AlphaFoldDB" id="A0A165LG19"/>
<protein>
    <submittedName>
        <fullName evidence="1">Uncharacterized protein</fullName>
    </submittedName>
</protein>
<organism evidence="1 2">
    <name type="scientific">Daedalea quercina L-15889</name>
    <dbReference type="NCBI Taxonomy" id="1314783"/>
    <lineage>
        <taxon>Eukaryota</taxon>
        <taxon>Fungi</taxon>
        <taxon>Dikarya</taxon>
        <taxon>Basidiomycota</taxon>
        <taxon>Agaricomycotina</taxon>
        <taxon>Agaricomycetes</taxon>
        <taxon>Polyporales</taxon>
        <taxon>Fomitopsis</taxon>
    </lineage>
</organism>